<dbReference type="EMBL" id="QRGR01000036">
    <property type="protein sequence ID" value="RDV11914.1"/>
    <property type="molecule type" value="Genomic_DNA"/>
</dbReference>
<accession>A0A3D8L3C5</accession>
<reference evidence="2" key="1">
    <citation type="submission" date="2018-08" db="EMBL/GenBank/DDBJ databases">
        <authorList>
            <person name="Liu Z.-W."/>
            <person name="Du Z.-J."/>
        </authorList>
    </citation>
    <scope>NUCLEOTIDE SEQUENCE [LARGE SCALE GENOMIC DNA]</scope>
    <source>
        <strain evidence="2">H4X</strain>
    </source>
</reference>
<dbReference type="Proteomes" id="UP000256708">
    <property type="component" value="Unassembled WGS sequence"/>
</dbReference>
<name>A0A3D8L3C5_9BACT</name>
<proteinExistence type="predicted"/>
<sequence>MDYLYMKIFRKNGKTMGVKSYSNRKSHQTNEDLFPTEWEILKQGKMMAGKAALRPAELEDGYYPIEHFKPIHFAAGVVPYRDYVESGISSHFYEYTGPGGKASLNMTSEGCCDLG</sequence>
<evidence type="ECO:0000313" key="1">
    <source>
        <dbReference type="EMBL" id="RDV11914.1"/>
    </source>
</evidence>
<comment type="caution">
    <text evidence="1">The sequence shown here is derived from an EMBL/GenBank/DDBJ whole genome shotgun (WGS) entry which is preliminary data.</text>
</comment>
<evidence type="ECO:0000313" key="2">
    <source>
        <dbReference type="Proteomes" id="UP000256708"/>
    </source>
</evidence>
<gene>
    <name evidence="1" type="ORF">DXT99_23085</name>
</gene>
<dbReference type="AlphaFoldDB" id="A0A3D8L3C5"/>
<organism evidence="1 2">
    <name type="scientific">Pontibacter diazotrophicus</name>
    <dbReference type="NCBI Taxonomy" id="1400979"/>
    <lineage>
        <taxon>Bacteria</taxon>
        <taxon>Pseudomonadati</taxon>
        <taxon>Bacteroidota</taxon>
        <taxon>Cytophagia</taxon>
        <taxon>Cytophagales</taxon>
        <taxon>Hymenobacteraceae</taxon>
        <taxon>Pontibacter</taxon>
    </lineage>
</organism>
<dbReference type="RefSeq" id="WP_115567961.1">
    <property type="nucleotide sequence ID" value="NZ_QRGR01000036.1"/>
</dbReference>
<keyword evidence="2" id="KW-1185">Reference proteome</keyword>
<protein>
    <submittedName>
        <fullName evidence="1">Uncharacterized protein</fullName>
    </submittedName>
</protein>